<comment type="caution">
    <text evidence="1">The sequence shown here is derived from an EMBL/GenBank/DDBJ whole genome shotgun (WGS) entry which is preliminary data.</text>
</comment>
<keyword evidence="2" id="KW-1185">Reference proteome</keyword>
<organism evidence="1 2">
    <name type="scientific">Tissierella pigra</name>
    <dbReference type="NCBI Taxonomy" id="2607614"/>
    <lineage>
        <taxon>Bacteria</taxon>
        <taxon>Bacillati</taxon>
        <taxon>Bacillota</taxon>
        <taxon>Tissierellia</taxon>
        <taxon>Tissierellales</taxon>
        <taxon>Tissierellaceae</taxon>
        <taxon>Tissierella</taxon>
    </lineage>
</organism>
<dbReference type="RefSeq" id="WP_154439714.1">
    <property type="nucleotide sequence ID" value="NZ_JAHLPJ010000001.1"/>
</dbReference>
<protein>
    <submittedName>
        <fullName evidence="1">Uncharacterized protein</fullName>
    </submittedName>
</protein>
<evidence type="ECO:0000313" key="2">
    <source>
        <dbReference type="Proteomes" id="UP000469523"/>
    </source>
</evidence>
<proteinExistence type="predicted"/>
<reference evidence="1 2" key="1">
    <citation type="submission" date="2019-09" db="EMBL/GenBank/DDBJ databases">
        <title>In-depth cultivation of the pig gut microbiome towards novel bacterial diversity and tailored functional studies.</title>
        <authorList>
            <person name="Wylensek D."/>
            <person name="Hitch T.C.A."/>
            <person name="Clavel T."/>
        </authorList>
    </citation>
    <scope>NUCLEOTIDE SEQUENCE [LARGE SCALE GENOMIC DNA]</scope>
    <source>
        <strain evidence="1 2">WCA3-693-APC-4?</strain>
    </source>
</reference>
<dbReference type="EMBL" id="VUNQ01000013">
    <property type="protein sequence ID" value="MSU01300.1"/>
    <property type="molecule type" value="Genomic_DNA"/>
</dbReference>
<name>A0A6N7XZS7_9FIRM</name>
<gene>
    <name evidence="1" type="ORF">FYJ83_07460</name>
</gene>
<evidence type="ECO:0000313" key="1">
    <source>
        <dbReference type="EMBL" id="MSU01300.1"/>
    </source>
</evidence>
<dbReference type="Proteomes" id="UP000469523">
    <property type="component" value="Unassembled WGS sequence"/>
</dbReference>
<sequence length="72" mass="8262">MYKEFDINMENTEKIKKLYKKRQLVFIGKVPFELNVVKVINNGKTTVDIYCELSTAVKVTNVAKQSIGSIYS</sequence>
<dbReference type="AlphaFoldDB" id="A0A6N7XZS7"/>
<accession>A0A6N7XZS7</accession>